<dbReference type="STRING" id="322710.Avin_17050"/>
<sequence>MNFEIDQAAHAKLKANAAKQGKTIRALLTAYAKSLLADKKA</sequence>
<evidence type="ECO:0000313" key="1">
    <source>
        <dbReference type="EMBL" id="ACO77918.1"/>
    </source>
</evidence>
<dbReference type="EMBL" id="CP001157">
    <property type="protein sequence ID" value="ACO77918.1"/>
    <property type="molecule type" value="Genomic_DNA"/>
</dbReference>
<gene>
    <name evidence="1" type="ordered locus">Avin_17050</name>
</gene>
<keyword evidence="2" id="KW-1185">Reference proteome</keyword>
<dbReference type="KEGG" id="avn:Avin_17050"/>
<evidence type="ECO:0000313" key="2">
    <source>
        <dbReference type="Proteomes" id="UP000002424"/>
    </source>
</evidence>
<reference evidence="1 2" key="1">
    <citation type="journal article" date="2009" name="J. Bacteriol.">
        <title>Genome sequence of Azotobacter vinelandii, an obligate aerobe specialized to support diverse anaerobic metabolic processes.</title>
        <authorList>
            <person name="Setubal J.C."/>
            <person name="dos Santos P."/>
            <person name="Goldman B.S."/>
            <person name="Ertesvag H."/>
            <person name="Espin G."/>
            <person name="Rubio L.M."/>
            <person name="Valla S."/>
            <person name="Almeida N.F."/>
            <person name="Balasubramanian D."/>
            <person name="Cromes L."/>
            <person name="Curatti L."/>
            <person name="Du Z."/>
            <person name="Godsy E."/>
            <person name="Goodner B."/>
            <person name="Hellner-Burris K."/>
            <person name="Hernandez J.A."/>
            <person name="Houmiel K."/>
            <person name="Imperial J."/>
            <person name="Kennedy C."/>
            <person name="Larson T.J."/>
            <person name="Latreille P."/>
            <person name="Ligon L.S."/>
            <person name="Lu J."/>
            <person name="Maerk M."/>
            <person name="Miller N.M."/>
            <person name="Norton S."/>
            <person name="O'Carroll I.P."/>
            <person name="Paulsen I."/>
            <person name="Raulfs E.C."/>
            <person name="Roemer R."/>
            <person name="Rosser J."/>
            <person name="Segura D."/>
            <person name="Slater S."/>
            <person name="Stricklin S.L."/>
            <person name="Studholme D.J."/>
            <person name="Sun J."/>
            <person name="Viana C.J."/>
            <person name="Wallin E."/>
            <person name="Wang B."/>
            <person name="Wheeler C."/>
            <person name="Zhu H."/>
            <person name="Dean D.R."/>
            <person name="Dixon R."/>
            <person name="Wood D."/>
        </authorList>
    </citation>
    <scope>NUCLEOTIDE SEQUENCE [LARGE SCALE GENOMIC DNA]</scope>
    <source>
        <strain evidence="2">DJ / ATCC BAA-1303</strain>
    </source>
</reference>
<organism evidence="1 2">
    <name type="scientific">Azotobacter vinelandii (strain DJ / ATCC BAA-1303)</name>
    <dbReference type="NCBI Taxonomy" id="322710"/>
    <lineage>
        <taxon>Bacteria</taxon>
        <taxon>Pseudomonadati</taxon>
        <taxon>Pseudomonadota</taxon>
        <taxon>Gammaproteobacteria</taxon>
        <taxon>Pseudomonadales</taxon>
        <taxon>Pseudomonadaceae</taxon>
        <taxon>Azotobacter</taxon>
    </lineage>
</organism>
<protein>
    <submittedName>
        <fullName evidence="1">ParB protein</fullName>
    </submittedName>
</protein>
<dbReference type="Proteomes" id="UP000002424">
    <property type="component" value="Chromosome"/>
</dbReference>
<dbReference type="AlphaFoldDB" id="C1DSG3"/>
<dbReference type="GO" id="GO:0006355">
    <property type="term" value="P:regulation of DNA-templated transcription"/>
    <property type="evidence" value="ECO:0007669"/>
    <property type="project" value="InterPro"/>
</dbReference>
<dbReference type="SUPFAM" id="SSF47598">
    <property type="entry name" value="Ribbon-helix-helix"/>
    <property type="match status" value="1"/>
</dbReference>
<dbReference type="InterPro" id="IPR010985">
    <property type="entry name" value="Ribbon_hlx_hlx"/>
</dbReference>
<proteinExistence type="predicted"/>
<dbReference type="HOGENOM" id="CLU_3265056_0_0_6"/>
<name>C1DSG3_AZOVD</name>
<accession>C1DSG3</accession>
<dbReference type="EnsemblBacteria" id="ACO77918">
    <property type="protein sequence ID" value="ACO77918"/>
    <property type="gene ID" value="Avin_17050"/>
</dbReference>